<feature type="transmembrane region" description="Helical" evidence="2">
    <location>
        <begin position="76"/>
        <end position="97"/>
    </location>
</feature>
<protein>
    <recommendedName>
        <fullName evidence="5">Transmembrane protein</fullName>
    </recommendedName>
</protein>
<feature type="transmembrane region" description="Helical" evidence="2">
    <location>
        <begin position="140"/>
        <end position="160"/>
    </location>
</feature>
<dbReference type="EMBL" id="QFKX01000009">
    <property type="protein sequence ID" value="PWH04963.1"/>
    <property type="molecule type" value="Genomic_DNA"/>
</dbReference>
<evidence type="ECO:0008006" key="5">
    <source>
        <dbReference type="Google" id="ProtNLM"/>
    </source>
</evidence>
<evidence type="ECO:0000313" key="3">
    <source>
        <dbReference type="EMBL" id="PWH04963.1"/>
    </source>
</evidence>
<keyword evidence="4" id="KW-1185">Reference proteome</keyword>
<name>A0A2U2RGG8_9MICO</name>
<evidence type="ECO:0000256" key="1">
    <source>
        <dbReference type="SAM" id="MobiDB-lite"/>
    </source>
</evidence>
<feature type="transmembrane region" description="Helical" evidence="2">
    <location>
        <begin position="166"/>
        <end position="188"/>
    </location>
</feature>
<accession>A0A2U2RGG8</accession>
<feature type="transmembrane region" description="Helical" evidence="2">
    <location>
        <begin position="117"/>
        <end position="133"/>
    </location>
</feature>
<gene>
    <name evidence="3" type="ORF">DEO23_15635</name>
</gene>
<reference evidence="3 4" key="1">
    <citation type="submission" date="2018-05" db="EMBL/GenBank/DDBJ databases">
        <title>Brachybacterium sp. M1HQ-2T, whole genome shotgun sequence.</title>
        <authorList>
            <person name="Tuo L."/>
        </authorList>
    </citation>
    <scope>NUCLEOTIDE SEQUENCE [LARGE SCALE GENOMIC DNA]</scope>
    <source>
        <strain evidence="3 4">M1HQ-2</strain>
    </source>
</reference>
<dbReference type="AlphaFoldDB" id="A0A2U2RGG8"/>
<proteinExistence type="predicted"/>
<keyword evidence="2" id="KW-0472">Membrane</keyword>
<keyword evidence="2" id="KW-1133">Transmembrane helix</keyword>
<feature type="region of interest" description="Disordered" evidence="1">
    <location>
        <begin position="251"/>
        <end position="275"/>
    </location>
</feature>
<evidence type="ECO:0000313" key="4">
    <source>
        <dbReference type="Proteomes" id="UP000245590"/>
    </source>
</evidence>
<dbReference type="RefSeq" id="WP_109276966.1">
    <property type="nucleotide sequence ID" value="NZ_QFKX01000009.1"/>
</dbReference>
<dbReference type="OrthoDB" id="9844783at2"/>
<dbReference type="Proteomes" id="UP000245590">
    <property type="component" value="Unassembled WGS sequence"/>
</dbReference>
<sequence length="300" mass="32862">MPEPLYEAERAAWIKGRRWWDRHAAMRRADLLARAARKRERAATGVGDSALHEEITKGRFAQWTHHDDTKTSALGAIAYVMLFCYALPLVVGVAWVVSHVSYLLWRTVLRPYASCPWPPLLLAAVLAVAAVMARRLGLDLVLIYSLAAMYEEASGGLLAPAALSRWYAAGTVSFLEIQVILGLLWSVYRAWSWAWVAPTVRRATATAKSRDGRAVDTSVRILGGAAAAVPAATEIDEDAEPALEDAGFQIIPDLPSEPEPEADDPDPVFDDDPFDIDDIDIEAVAQIIPTVTTTTEKELS</sequence>
<keyword evidence="2" id="KW-0812">Transmembrane</keyword>
<evidence type="ECO:0000256" key="2">
    <source>
        <dbReference type="SAM" id="Phobius"/>
    </source>
</evidence>
<feature type="compositionally biased region" description="Acidic residues" evidence="1">
    <location>
        <begin position="256"/>
        <end position="275"/>
    </location>
</feature>
<comment type="caution">
    <text evidence="3">The sequence shown here is derived from an EMBL/GenBank/DDBJ whole genome shotgun (WGS) entry which is preliminary data.</text>
</comment>
<organism evidence="3 4">
    <name type="scientific">Brachybacterium endophyticum</name>
    <dbReference type="NCBI Taxonomy" id="2182385"/>
    <lineage>
        <taxon>Bacteria</taxon>
        <taxon>Bacillati</taxon>
        <taxon>Actinomycetota</taxon>
        <taxon>Actinomycetes</taxon>
        <taxon>Micrococcales</taxon>
        <taxon>Dermabacteraceae</taxon>
        <taxon>Brachybacterium</taxon>
    </lineage>
</organism>